<dbReference type="Proteomes" id="UP000297890">
    <property type="component" value="Unassembled WGS sequence"/>
</dbReference>
<keyword evidence="2" id="KW-1185">Reference proteome</keyword>
<dbReference type="EMBL" id="SRIO01000009">
    <property type="protein sequence ID" value="TFZ82394.1"/>
    <property type="molecule type" value="Genomic_DNA"/>
</dbReference>
<evidence type="ECO:0000313" key="1">
    <source>
        <dbReference type="EMBL" id="TFZ82394.1"/>
    </source>
</evidence>
<dbReference type="InterPro" id="IPR029081">
    <property type="entry name" value="Imm39"/>
</dbReference>
<dbReference type="Pfam" id="PF15568">
    <property type="entry name" value="Imm39"/>
    <property type="match status" value="1"/>
</dbReference>
<comment type="caution">
    <text evidence="1">The sequence shown here is derived from an EMBL/GenBank/DDBJ whole genome shotgun (WGS) entry which is preliminary data.</text>
</comment>
<gene>
    <name evidence="1" type="ORF">E4680_07890</name>
</gene>
<reference evidence="1 2" key="1">
    <citation type="journal article" date="2019" name="ISME J.">
        <title>Candidatus Macondimonas diazotrophica, a novel gammaproteobacterial genus dominating crude-oil-contaminated coastal sediments.</title>
        <authorList>
            <person name="Karthikeyan S."/>
            <person name="Konstantinidis K."/>
        </authorList>
    </citation>
    <scope>NUCLEOTIDE SEQUENCE [LARGE SCALE GENOMIC DNA]</scope>
    <source>
        <strain evidence="1 2">KTK01</strain>
    </source>
</reference>
<accession>A0A4Z0F7T3</accession>
<sequence>MIAKPPHNRRLGLVGVSLTKTRLHKQSGLALDWVRDAVEKVMIESGYLEGAPFFWVTIAVRYGLKNDDKPSYQAINKKYGDLPLAIEVDTHELIGASLDDLKSIFGKAVLKALIHAGGKFKRPVGSLERTLSSLPGSLSA</sequence>
<proteinExistence type="predicted"/>
<name>A0A4Z0F7T3_9GAMM</name>
<dbReference type="AlphaFoldDB" id="A0A4Z0F7T3"/>
<dbReference type="OrthoDB" id="8480095at2"/>
<protein>
    <submittedName>
        <fullName evidence="1">Uncharacterized protein</fullName>
    </submittedName>
</protein>
<dbReference type="RefSeq" id="WP_135281869.1">
    <property type="nucleotide sequence ID" value="NZ_SRIO01000009.1"/>
</dbReference>
<evidence type="ECO:0000313" key="2">
    <source>
        <dbReference type="Proteomes" id="UP000297890"/>
    </source>
</evidence>
<organism evidence="1 2">
    <name type="scientific">Candidatus Macondimonas diazotrophica</name>
    <dbReference type="NCBI Taxonomy" id="2305248"/>
    <lineage>
        <taxon>Bacteria</taxon>
        <taxon>Pseudomonadati</taxon>
        <taxon>Pseudomonadota</taxon>
        <taxon>Gammaproteobacteria</taxon>
        <taxon>Chromatiales</taxon>
        <taxon>Ectothiorhodospiraceae</taxon>
        <taxon>Candidatus Macondimonas</taxon>
    </lineage>
</organism>